<feature type="transmembrane region" description="Helical" evidence="1">
    <location>
        <begin position="6"/>
        <end position="30"/>
    </location>
</feature>
<keyword evidence="1" id="KW-1133">Transmembrane helix</keyword>
<evidence type="ECO:0000256" key="1">
    <source>
        <dbReference type="SAM" id="Phobius"/>
    </source>
</evidence>
<evidence type="ECO:0008006" key="4">
    <source>
        <dbReference type="Google" id="ProtNLM"/>
    </source>
</evidence>
<comment type="caution">
    <text evidence="2">The sequence shown here is derived from an EMBL/GenBank/DDBJ whole genome shotgun (WGS) entry which is preliminary data.</text>
</comment>
<keyword evidence="1" id="KW-0812">Transmembrane</keyword>
<keyword evidence="3" id="KW-1185">Reference proteome</keyword>
<sequence>MTEAGASYFAGVCVMPSIAAAGATPDVLFLLRMRRTAGLLAFAALMLASSAYFGWHHVVDAYVSIAAVLLFSNFFSAHILRQAPGHPQ</sequence>
<feature type="transmembrane region" description="Helical" evidence="1">
    <location>
        <begin position="37"/>
        <end position="55"/>
    </location>
</feature>
<dbReference type="RefSeq" id="WP_269284027.1">
    <property type="nucleotide sequence ID" value="NZ_JAPVOI010000004.1"/>
</dbReference>
<evidence type="ECO:0000313" key="2">
    <source>
        <dbReference type="EMBL" id="MCZ4092972.1"/>
    </source>
</evidence>
<name>A0ABT4KLY5_9HYPH</name>
<feature type="transmembrane region" description="Helical" evidence="1">
    <location>
        <begin position="61"/>
        <end position="80"/>
    </location>
</feature>
<gene>
    <name evidence="2" type="ORF">O3W52_23755</name>
</gene>
<proteinExistence type="predicted"/>
<accession>A0ABT4KLY5</accession>
<dbReference type="EMBL" id="JAPVOI010000004">
    <property type="protein sequence ID" value="MCZ4092972.1"/>
    <property type="molecule type" value="Genomic_DNA"/>
</dbReference>
<keyword evidence="1" id="KW-0472">Membrane</keyword>
<protein>
    <recommendedName>
        <fullName evidence="4">PAP2 superfamily protein</fullName>
    </recommendedName>
</protein>
<organism evidence="2 3">
    <name type="scientific">Sinorhizobium psoraleae</name>
    <dbReference type="NCBI Taxonomy" id="520838"/>
    <lineage>
        <taxon>Bacteria</taxon>
        <taxon>Pseudomonadati</taxon>
        <taxon>Pseudomonadota</taxon>
        <taxon>Alphaproteobacteria</taxon>
        <taxon>Hyphomicrobiales</taxon>
        <taxon>Rhizobiaceae</taxon>
        <taxon>Sinorhizobium/Ensifer group</taxon>
        <taxon>Sinorhizobium</taxon>
    </lineage>
</organism>
<reference evidence="2" key="1">
    <citation type="submission" date="2022-10" db="EMBL/GenBank/DDBJ databases">
        <title>Whole genome sequencing of three plant growth promoting bacteria isolated from Vachellia tortilis subsp. raddiana in Morocco.</title>
        <authorList>
            <person name="Hnini M."/>
            <person name="Zouagui R."/>
            <person name="Zouagui H."/>
            <person name="Chemao Elfihri M.-W."/>
            <person name="Ibrahimi A."/>
            <person name="Sbabou L."/>
            <person name="Aurag J."/>
        </authorList>
    </citation>
    <scope>NUCLEOTIDE SEQUENCE</scope>
    <source>
        <strain evidence="2">LMR678</strain>
    </source>
</reference>
<evidence type="ECO:0000313" key="3">
    <source>
        <dbReference type="Proteomes" id="UP001079430"/>
    </source>
</evidence>
<dbReference type="Proteomes" id="UP001079430">
    <property type="component" value="Unassembled WGS sequence"/>
</dbReference>